<comment type="function">
    <text evidence="5">ATP-dependent carboxylate-amine ligase which exhibits weak glutamate--cysteine ligase activity.</text>
</comment>
<keyword evidence="2 5" id="KW-0547">Nucleotide-binding</keyword>
<evidence type="ECO:0000256" key="5">
    <source>
        <dbReference type="HAMAP-Rule" id="MF_01609"/>
    </source>
</evidence>
<evidence type="ECO:0000256" key="4">
    <source>
        <dbReference type="ARBA" id="ARBA00048819"/>
    </source>
</evidence>
<proteinExistence type="inferred from homology"/>
<dbReference type="Pfam" id="PF04107">
    <property type="entry name" value="GCS2"/>
    <property type="match status" value="1"/>
</dbReference>
<keyword evidence="1 5" id="KW-0436">Ligase</keyword>
<dbReference type="GO" id="GO:0004357">
    <property type="term" value="F:glutamate-cysteine ligase activity"/>
    <property type="evidence" value="ECO:0007669"/>
    <property type="project" value="UniProtKB-EC"/>
</dbReference>
<evidence type="ECO:0000256" key="3">
    <source>
        <dbReference type="ARBA" id="ARBA00022840"/>
    </source>
</evidence>
<dbReference type="InterPro" id="IPR050141">
    <property type="entry name" value="GCL_type2/YbdK_subfam"/>
</dbReference>
<dbReference type="HAMAP" id="MF_01609">
    <property type="entry name" value="Glu_cys_ligase_2"/>
    <property type="match status" value="1"/>
</dbReference>
<protein>
    <recommendedName>
        <fullName evidence="5">Putative glutamate--cysteine ligase 2</fullName>
        <ecNumber evidence="5">6.3.2.2</ecNumber>
    </recommendedName>
    <alternativeName>
        <fullName evidence="5">Gamma-glutamylcysteine synthetase 2</fullName>
        <shortName evidence="5">GCS 2</shortName>
        <shortName evidence="5">Gamma-GCS 2</shortName>
    </alternativeName>
</protein>
<dbReference type="Gene3D" id="3.30.590.20">
    <property type="match status" value="1"/>
</dbReference>
<keyword evidence="7" id="KW-1185">Reference proteome</keyword>
<dbReference type="InterPro" id="IPR006336">
    <property type="entry name" value="GCS2"/>
</dbReference>
<keyword evidence="3 5" id="KW-0067">ATP-binding</keyword>
<sequence length="357" mass="37534">MTVGVEEEFLLVDPSTRRPVARAVEVLSRVGDLPPGSAVHRELIGTQVEFATGVCADLAELRDQLVAGRRALADAARAEGLLLVASGTPPLADPAPPLSVGERFTRIEGMYRAQVTDYQCCGCHVHVGVPDRDTAVHVADHLRPWLPTLLALSGNSPFDQGRDTGYASGRMLQQAGFPGSGVPPVLRTAARHDELVARLVDCGVLVDGSMTFWLARPSPRYPTVEVRAADTAATVDDAVLQAGLTRALVDTARAAGEPPELDEQVLAAAVWSAARYGLTGWGVDPFAGRQVPAVELVEALLEHVSDALGDDRDLVRSLVSRVLTDGTGAERQRAAGSPEDAVDLLACTPAGTGSPAP</sequence>
<dbReference type="PANTHER" id="PTHR36510">
    <property type="entry name" value="GLUTAMATE--CYSTEINE LIGASE 2-RELATED"/>
    <property type="match status" value="1"/>
</dbReference>
<dbReference type="PANTHER" id="PTHR36510:SF1">
    <property type="entry name" value="GLUTAMATE--CYSTEINE LIGASE 2-RELATED"/>
    <property type="match status" value="1"/>
</dbReference>
<dbReference type="RefSeq" id="WP_380719675.1">
    <property type="nucleotide sequence ID" value="NZ_JBHTLK010000008.1"/>
</dbReference>
<reference evidence="7" key="1">
    <citation type="journal article" date="2019" name="Int. J. Syst. Evol. Microbiol.">
        <title>The Global Catalogue of Microorganisms (GCM) 10K type strain sequencing project: providing services to taxonomists for standard genome sequencing and annotation.</title>
        <authorList>
            <consortium name="The Broad Institute Genomics Platform"/>
            <consortium name="The Broad Institute Genome Sequencing Center for Infectious Disease"/>
            <person name="Wu L."/>
            <person name="Ma J."/>
        </authorList>
    </citation>
    <scope>NUCLEOTIDE SEQUENCE [LARGE SCALE GENOMIC DNA]</scope>
    <source>
        <strain evidence="7">CCUG 60214</strain>
    </source>
</reference>
<comment type="similarity">
    <text evidence="5">Belongs to the glutamate--cysteine ligase type 2 family. YbdK subfamily.</text>
</comment>
<dbReference type="InterPro" id="IPR014746">
    <property type="entry name" value="Gln_synth/guanido_kin_cat_dom"/>
</dbReference>
<name>A0ABW3QIZ0_9PSEU</name>
<organism evidence="6 7">
    <name type="scientific">Saccharothrix hoggarensis</name>
    <dbReference type="NCBI Taxonomy" id="913853"/>
    <lineage>
        <taxon>Bacteria</taxon>
        <taxon>Bacillati</taxon>
        <taxon>Actinomycetota</taxon>
        <taxon>Actinomycetes</taxon>
        <taxon>Pseudonocardiales</taxon>
        <taxon>Pseudonocardiaceae</taxon>
        <taxon>Saccharothrix</taxon>
    </lineage>
</organism>
<accession>A0ABW3QIZ0</accession>
<comment type="catalytic activity">
    <reaction evidence="4 5">
        <text>L-cysteine + L-glutamate + ATP = gamma-L-glutamyl-L-cysteine + ADP + phosphate + H(+)</text>
        <dbReference type="Rhea" id="RHEA:13285"/>
        <dbReference type="ChEBI" id="CHEBI:15378"/>
        <dbReference type="ChEBI" id="CHEBI:29985"/>
        <dbReference type="ChEBI" id="CHEBI:30616"/>
        <dbReference type="ChEBI" id="CHEBI:35235"/>
        <dbReference type="ChEBI" id="CHEBI:43474"/>
        <dbReference type="ChEBI" id="CHEBI:58173"/>
        <dbReference type="ChEBI" id="CHEBI:456216"/>
        <dbReference type="EC" id="6.3.2.2"/>
    </reaction>
</comment>
<evidence type="ECO:0000256" key="2">
    <source>
        <dbReference type="ARBA" id="ARBA00022741"/>
    </source>
</evidence>
<dbReference type="EC" id="6.3.2.2" evidence="5"/>
<dbReference type="SUPFAM" id="SSF55931">
    <property type="entry name" value="Glutamine synthetase/guanido kinase"/>
    <property type="match status" value="1"/>
</dbReference>
<gene>
    <name evidence="6" type="ORF">ACFQ3T_03535</name>
</gene>
<comment type="caution">
    <text evidence="6">The sequence shown here is derived from an EMBL/GenBank/DDBJ whole genome shotgun (WGS) entry which is preliminary data.</text>
</comment>
<evidence type="ECO:0000256" key="1">
    <source>
        <dbReference type="ARBA" id="ARBA00022598"/>
    </source>
</evidence>
<dbReference type="NCBIfam" id="TIGR02050">
    <property type="entry name" value="gshA_cyan_rel"/>
    <property type="match status" value="1"/>
</dbReference>
<evidence type="ECO:0000313" key="6">
    <source>
        <dbReference type="EMBL" id="MFD1146190.1"/>
    </source>
</evidence>
<dbReference type="InterPro" id="IPR011793">
    <property type="entry name" value="YbdK"/>
</dbReference>
<dbReference type="EMBL" id="JBHTLK010000008">
    <property type="protein sequence ID" value="MFD1146190.1"/>
    <property type="molecule type" value="Genomic_DNA"/>
</dbReference>
<dbReference type="Proteomes" id="UP001597168">
    <property type="component" value="Unassembled WGS sequence"/>
</dbReference>
<evidence type="ECO:0000313" key="7">
    <source>
        <dbReference type="Proteomes" id="UP001597168"/>
    </source>
</evidence>
<dbReference type="NCBIfam" id="NF010041">
    <property type="entry name" value="PRK13517.1-1"/>
    <property type="match status" value="1"/>
</dbReference>